<dbReference type="OrthoDB" id="2521594at2759"/>
<name>A0A409VB95_9AGAR</name>
<dbReference type="PROSITE" id="PS50011">
    <property type="entry name" value="PROTEIN_KINASE_DOM"/>
    <property type="match status" value="1"/>
</dbReference>
<organism evidence="2 3">
    <name type="scientific">Panaeolus cyanescens</name>
    <dbReference type="NCBI Taxonomy" id="181874"/>
    <lineage>
        <taxon>Eukaryota</taxon>
        <taxon>Fungi</taxon>
        <taxon>Dikarya</taxon>
        <taxon>Basidiomycota</taxon>
        <taxon>Agaricomycotina</taxon>
        <taxon>Agaricomycetes</taxon>
        <taxon>Agaricomycetidae</taxon>
        <taxon>Agaricales</taxon>
        <taxon>Agaricineae</taxon>
        <taxon>Galeropsidaceae</taxon>
        <taxon>Panaeolus</taxon>
    </lineage>
</organism>
<reference evidence="2 3" key="1">
    <citation type="journal article" date="2018" name="Evol. Lett.">
        <title>Horizontal gene cluster transfer increased hallucinogenic mushroom diversity.</title>
        <authorList>
            <person name="Reynolds H.T."/>
            <person name="Vijayakumar V."/>
            <person name="Gluck-Thaler E."/>
            <person name="Korotkin H.B."/>
            <person name="Matheny P.B."/>
            <person name="Slot J.C."/>
        </authorList>
    </citation>
    <scope>NUCLEOTIDE SEQUENCE [LARGE SCALE GENOMIC DNA]</scope>
    <source>
        <strain evidence="2 3">2629</strain>
    </source>
</reference>
<protein>
    <recommendedName>
        <fullName evidence="1">Protein kinase domain-containing protein</fullName>
    </recommendedName>
</protein>
<feature type="domain" description="Protein kinase" evidence="1">
    <location>
        <begin position="485"/>
        <end position="675"/>
    </location>
</feature>
<dbReference type="InterPro" id="IPR000719">
    <property type="entry name" value="Prot_kinase_dom"/>
</dbReference>
<sequence>MTKLSYIREEALVDYPWAIRHLQTCATRHHSDRPPAEVIQNHDTPPLIQFNDRHMCREHILRRVVHVPSMIDDLMKFGLDELLTFANAHLTGDGESDSGPAYYGNNPFSDHLPDASHIFDTYKETIGRAATQYASKFYIHPHHETWMTALRFHEHRTLSFYPAFQEVDLITPSLSYKPFEYDMEPGVLESVEESVKERLRLYGEADISLAILQFLSETDASHSTIVNSLSSDSNFQWTTSKTRNGPEIPPRTQYIPSDTPGSFWSQYHAQQRKPKHAKTSQKHKRVREGAIQKVRLPAPPGTRNSSRRSLVQPHFLQRAWSRAVEHDATFILLHCGTTERIGIRDRASNTLFLSDVIDPHSPGYGSIHIGLHAAIVSEALNKPPPFRETSHYARSVIAPPAHRISSETQPEAHEEIQMRTRPDEFNQEISKLNILLVSLSFACYQSEAPSAFLREASSCHPASSGLSFVKPKPNKSYPQNECIHFVAHRDVGTSMKVAVYRGYATVQTSSGEMCQPAILKIAKHAEAYKRLLHEYEVYKILSSSGVTNGILMVHGMFQDIETGMCGLLMQDGGTTLFEREQIRLGISYPKKFRITTAEFEKLKAIVQGINNASAARILHNDPKPDNICFNAEGDWFLIDFDMARIVRDPREGISEDMETIEELRDGTFDLSTYCH</sequence>
<dbReference type="GO" id="GO:0005524">
    <property type="term" value="F:ATP binding"/>
    <property type="evidence" value="ECO:0007669"/>
    <property type="project" value="InterPro"/>
</dbReference>
<dbReference type="GO" id="GO:0004672">
    <property type="term" value="F:protein kinase activity"/>
    <property type="evidence" value="ECO:0007669"/>
    <property type="project" value="InterPro"/>
</dbReference>
<evidence type="ECO:0000259" key="1">
    <source>
        <dbReference type="PROSITE" id="PS50011"/>
    </source>
</evidence>
<keyword evidence="3" id="KW-1185">Reference proteome</keyword>
<dbReference type="Gene3D" id="1.10.510.10">
    <property type="entry name" value="Transferase(Phosphotransferase) domain 1"/>
    <property type="match status" value="1"/>
</dbReference>
<dbReference type="AlphaFoldDB" id="A0A409VB95"/>
<dbReference type="Proteomes" id="UP000284842">
    <property type="component" value="Unassembled WGS sequence"/>
</dbReference>
<dbReference type="EMBL" id="NHTK01006090">
    <property type="protein sequence ID" value="PPQ64233.1"/>
    <property type="molecule type" value="Genomic_DNA"/>
</dbReference>
<evidence type="ECO:0000313" key="3">
    <source>
        <dbReference type="Proteomes" id="UP000284842"/>
    </source>
</evidence>
<comment type="caution">
    <text evidence="2">The sequence shown here is derived from an EMBL/GenBank/DDBJ whole genome shotgun (WGS) entry which is preliminary data.</text>
</comment>
<dbReference type="SUPFAM" id="SSF56112">
    <property type="entry name" value="Protein kinase-like (PK-like)"/>
    <property type="match status" value="1"/>
</dbReference>
<proteinExistence type="predicted"/>
<gene>
    <name evidence="2" type="ORF">CVT24_008609</name>
</gene>
<dbReference type="InterPro" id="IPR011009">
    <property type="entry name" value="Kinase-like_dom_sf"/>
</dbReference>
<evidence type="ECO:0000313" key="2">
    <source>
        <dbReference type="EMBL" id="PPQ64233.1"/>
    </source>
</evidence>
<dbReference type="InParanoid" id="A0A409VB95"/>
<accession>A0A409VB95</accession>